<dbReference type="InterPro" id="IPR007372">
    <property type="entry name" value="Lipid/polyisoprenoid-bd_YceI"/>
</dbReference>
<organism evidence="2 3">
    <name type="scientific">Consotaella salsifontis</name>
    <dbReference type="NCBI Taxonomy" id="1365950"/>
    <lineage>
        <taxon>Bacteria</taxon>
        <taxon>Pseudomonadati</taxon>
        <taxon>Pseudomonadota</taxon>
        <taxon>Alphaproteobacteria</taxon>
        <taxon>Hyphomicrobiales</taxon>
        <taxon>Aurantimonadaceae</taxon>
        <taxon>Consotaella</taxon>
    </lineage>
</organism>
<evidence type="ECO:0000313" key="3">
    <source>
        <dbReference type="Proteomes" id="UP000190135"/>
    </source>
</evidence>
<dbReference type="AlphaFoldDB" id="A0A1T4PTT2"/>
<dbReference type="Pfam" id="PF04264">
    <property type="entry name" value="YceI"/>
    <property type="match status" value="1"/>
</dbReference>
<proteinExistence type="predicted"/>
<name>A0A1T4PTT2_9HYPH</name>
<evidence type="ECO:0000259" key="1">
    <source>
        <dbReference type="Pfam" id="PF04264"/>
    </source>
</evidence>
<feature type="domain" description="Lipid/polyisoprenoid-binding YceI-like" evidence="1">
    <location>
        <begin position="7"/>
        <end position="41"/>
    </location>
</feature>
<sequence>MEKVAKLGFSATGVVKRSDWGLTFAAPALSDEVELVIETEFMPPKS</sequence>
<gene>
    <name evidence="2" type="ORF">SAMN05428963_104145</name>
</gene>
<dbReference type="InterPro" id="IPR036761">
    <property type="entry name" value="TTHA0802/YceI-like_sf"/>
</dbReference>
<dbReference type="Proteomes" id="UP000190135">
    <property type="component" value="Unassembled WGS sequence"/>
</dbReference>
<dbReference type="EMBL" id="FUXL01000004">
    <property type="protein sequence ID" value="SJZ94726.1"/>
    <property type="molecule type" value="Genomic_DNA"/>
</dbReference>
<protein>
    <submittedName>
        <fullName evidence="2">YceI-like domain-containing protein</fullName>
    </submittedName>
</protein>
<dbReference type="SUPFAM" id="SSF101874">
    <property type="entry name" value="YceI-like"/>
    <property type="match status" value="1"/>
</dbReference>
<dbReference type="Gene3D" id="2.40.128.110">
    <property type="entry name" value="Lipid/polyisoprenoid-binding, YceI-like"/>
    <property type="match status" value="1"/>
</dbReference>
<evidence type="ECO:0000313" key="2">
    <source>
        <dbReference type="EMBL" id="SJZ94726.1"/>
    </source>
</evidence>
<accession>A0A1T4PTT2</accession>
<keyword evidence="3" id="KW-1185">Reference proteome</keyword>
<reference evidence="2 3" key="1">
    <citation type="submission" date="2017-02" db="EMBL/GenBank/DDBJ databases">
        <authorList>
            <person name="Peterson S.W."/>
        </authorList>
    </citation>
    <scope>NUCLEOTIDE SEQUENCE [LARGE SCALE GENOMIC DNA]</scope>
    <source>
        <strain evidence="2 3">USBA 369</strain>
    </source>
</reference>